<feature type="transmembrane region" description="Helical" evidence="1">
    <location>
        <begin position="48"/>
        <end position="66"/>
    </location>
</feature>
<organism evidence="2 3">
    <name type="scientific">Enterococcus caccae ATCC BAA-1240</name>
    <dbReference type="NCBI Taxonomy" id="1158612"/>
    <lineage>
        <taxon>Bacteria</taxon>
        <taxon>Bacillati</taxon>
        <taxon>Bacillota</taxon>
        <taxon>Bacilli</taxon>
        <taxon>Lactobacillales</taxon>
        <taxon>Enterococcaceae</taxon>
        <taxon>Enterococcus</taxon>
    </lineage>
</organism>
<sequence>MEYSFRAGLFTFNTHEMSVFNEEIIDLMSIEKKGDKMKKKGRKYNRKWLLALSLVVVTLILGYFFMSRNKLKASTVVTSGDFRLTAENKWSQKDRKNYAALKWDKINDLSQSGYQLYQSEDGKTWNNRSLNYGKPIKVLNLYPDQIRSNTLKGWMDSLNLKASDGSNLIQVTPVTLSDYNANPNAYLKDDAGVYQYDVLMFGSWDTNNAKDISKNAAEETITYLDTGRGVLFGHDTVSDYSTRAEFYSHFKDLLGVGRRQTNSMTGSAEVRLINNGYLMKFPFELENDVVLNIPYAHNVELQDTTVGTTWLEFINPTAPWPNPILVDGNWRGGWYLKTNNNVGMIQTGHSQGNSNLDERKIIANTLYNLAQVSLDNFANDQTVKDDQAPNKPNTNISCGKGGNFNIEIDASDEGKEYQWYIEAHTKSSGKKKSDIVKEVIVSNIEGYFYEVTNSPKSNLKEKVEGYKDSYGRIDPEKYDLYVAPNEDSVEYDTKSTFSIQESKNSEKYLHVLAVDRASNISSVNSQRIKDLNRNIDFNVERTENEVKLIELNLDNTLNKKMDSLEIRIPKNTVIKDFSSLVLPEKWTVKEGNTETEYNDFTFAIKENNDLLVITNFINQLRFSINDPVDQKGEIKIVFYEKDKNEASSSKVTNVCWAEDIPQKVILKAYDEMNNAIPSADILLDQKLTIAKTESITPKKMEFYDFVKLVSTEGNQITPVEWTITNEVQEGHLIYRLRKLTVHSRQVVNNANNQVVVPKRGFGTLTSGNTLGEKKDEFSLNMNSTVDNGSAFDTYIIRYQIKEPLYTFISKIPMNYELIGYVLTTDKGQHLSSNSSQTPIQVDVSKNPEFWLTTYIKPVTLQPTFHHWEYKENKLGTIQNE</sequence>
<gene>
    <name evidence="2" type="ORF">UC7_00961</name>
</gene>
<evidence type="ECO:0000313" key="2">
    <source>
        <dbReference type="EMBL" id="EOL47711.1"/>
    </source>
</evidence>
<accession>R3WIN6</accession>
<evidence type="ECO:0000256" key="1">
    <source>
        <dbReference type="SAM" id="Phobius"/>
    </source>
</evidence>
<dbReference type="STRING" id="317735.RU98_GL002762"/>
<dbReference type="eggNOG" id="COG5492">
    <property type="taxonomic scope" value="Bacteria"/>
</dbReference>
<dbReference type="Proteomes" id="UP000013840">
    <property type="component" value="Unassembled WGS sequence"/>
</dbReference>
<evidence type="ECO:0008006" key="4">
    <source>
        <dbReference type="Google" id="ProtNLM"/>
    </source>
</evidence>
<name>R3WIN6_9ENTE</name>
<comment type="caution">
    <text evidence="2">The sequence shown here is derived from an EMBL/GenBank/DDBJ whole genome shotgun (WGS) entry which is preliminary data.</text>
</comment>
<dbReference type="OrthoDB" id="2171190at2"/>
<dbReference type="RefSeq" id="WP_010771110.1">
    <property type="nucleotide sequence ID" value="NZ_KB946333.1"/>
</dbReference>
<keyword evidence="1" id="KW-1133">Transmembrane helix</keyword>
<reference evidence="2 3" key="1">
    <citation type="submission" date="2013-02" db="EMBL/GenBank/DDBJ databases">
        <title>The Genome Sequence of Enterococcus caccae BAA-1240.</title>
        <authorList>
            <consortium name="The Broad Institute Genome Sequencing Platform"/>
            <consortium name="The Broad Institute Genome Sequencing Center for Infectious Disease"/>
            <person name="Earl A.M."/>
            <person name="Gilmore M.S."/>
            <person name="Lebreton F."/>
            <person name="Walker B."/>
            <person name="Young S.K."/>
            <person name="Zeng Q."/>
            <person name="Gargeya S."/>
            <person name="Fitzgerald M."/>
            <person name="Haas B."/>
            <person name="Abouelleil A."/>
            <person name="Alvarado L."/>
            <person name="Arachchi H.M."/>
            <person name="Berlin A.M."/>
            <person name="Chapman S.B."/>
            <person name="Dewar J."/>
            <person name="Goldberg J."/>
            <person name="Griggs A."/>
            <person name="Gujja S."/>
            <person name="Hansen M."/>
            <person name="Howarth C."/>
            <person name="Imamovic A."/>
            <person name="Larimer J."/>
            <person name="McCowan C."/>
            <person name="Murphy C."/>
            <person name="Neiman D."/>
            <person name="Pearson M."/>
            <person name="Priest M."/>
            <person name="Roberts A."/>
            <person name="Saif S."/>
            <person name="Shea T."/>
            <person name="Sisk P."/>
            <person name="Sykes S."/>
            <person name="Wortman J."/>
            <person name="Nusbaum C."/>
            <person name="Birren B."/>
        </authorList>
    </citation>
    <scope>NUCLEOTIDE SEQUENCE [LARGE SCALE GENOMIC DNA]</scope>
    <source>
        <strain evidence="2 3">ATCC BAA-1240</strain>
    </source>
</reference>
<protein>
    <recommendedName>
        <fullName evidence="4">DUF5057 domain-containing protein</fullName>
    </recommendedName>
</protein>
<dbReference type="EMBL" id="AJAU01000011">
    <property type="protein sequence ID" value="EOL47711.1"/>
    <property type="molecule type" value="Genomic_DNA"/>
</dbReference>
<evidence type="ECO:0000313" key="3">
    <source>
        <dbReference type="Proteomes" id="UP000013840"/>
    </source>
</evidence>
<keyword evidence="3" id="KW-1185">Reference proteome</keyword>
<keyword evidence="1" id="KW-0472">Membrane</keyword>
<proteinExistence type="predicted"/>
<keyword evidence="1" id="KW-0812">Transmembrane</keyword>
<dbReference type="PATRIC" id="fig|1158612.3.peg.945"/>
<dbReference type="AlphaFoldDB" id="R3WIN6"/>